<dbReference type="Ensembl" id="ENSMMUT00000094459.1">
    <property type="protein sequence ID" value="ENSMMUP00000078643.1"/>
    <property type="gene ID" value="ENSMMUG00000060926.1"/>
</dbReference>
<protein>
    <submittedName>
        <fullName evidence="1">Uncharacterized protein</fullName>
    </submittedName>
</protein>
<evidence type="ECO:0000313" key="1">
    <source>
        <dbReference type="Ensembl" id="ENSMMUP00000078643.1"/>
    </source>
</evidence>
<dbReference type="GeneTree" id="ENSGT00940000166898"/>
<name>A0A5F8ANK5_MACMU</name>
<reference evidence="1" key="2">
    <citation type="submission" date="2019-01" db="EMBL/GenBank/DDBJ databases">
        <authorList>
            <person name="Graves T."/>
            <person name="Eichler E.E."/>
            <person name="Wilson R.K."/>
        </authorList>
    </citation>
    <scope>NUCLEOTIDE SEQUENCE [LARGE SCALE GENOMIC DNA]</scope>
    <source>
        <strain evidence="1">17573</strain>
    </source>
</reference>
<dbReference type="STRING" id="9544.ENSMMUP00000078643"/>
<sequence length="115" mass="12765">PKNTKEKKFISYYSNFLRQSLTLLPCLECSGTVSAYCSLHLPGSSNSRASASPVAGITGACHHTQLIICIFSRDGVSLCWPGWSQIPGLKGSTHLSLPKCWDYRYKPLCWARKEI</sequence>
<accession>A0A5F8ANK5</accession>
<proteinExistence type="predicted"/>
<organism evidence="1 2">
    <name type="scientific">Macaca mulatta</name>
    <name type="common">Rhesus macaque</name>
    <dbReference type="NCBI Taxonomy" id="9544"/>
    <lineage>
        <taxon>Eukaryota</taxon>
        <taxon>Metazoa</taxon>
        <taxon>Chordata</taxon>
        <taxon>Craniata</taxon>
        <taxon>Vertebrata</taxon>
        <taxon>Euteleostomi</taxon>
        <taxon>Mammalia</taxon>
        <taxon>Eutheria</taxon>
        <taxon>Euarchontoglires</taxon>
        <taxon>Primates</taxon>
        <taxon>Haplorrhini</taxon>
        <taxon>Catarrhini</taxon>
        <taxon>Cercopithecidae</taxon>
        <taxon>Cercopithecinae</taxon>
        <taxon>Macaca</taxon>
    </lineage>
</organism>
<reference evidence="1" key="3">
    <citation type="submission" date="2025-08" db="UniProtKB">
        <authorList>
            <consortium name="Ensembl"/>
        </authorList>
    </citation>
    <scope>IDENTIFICATION</scope>
    <source>
        <strain evidence="1">17573</strain>
    </source>
</reference>
<dbReference type="VEuPathDB" id="HostDB:ENSMMUG00000060926"/>
<dbReference type="AlphaFoldDB" id="A0A5F8ANK5"/>
<reference evidence="2" key="1">
    <citation type="journal article" date="2007" name="Science">
        <title>Evolutionary and biomedical insights from the rhesus macaque genome.</title>
        <authorList>
            <person name="Gibbs R.A."/>
            <person name="Rogers J."/>
            <person name="Katze M.G."/>
            <person name="Bumgarner R."/>
            <person name="Weinstock G.M."/>
            <person name="Mardis E.R."/>
            <person name="Remington K.A."/>
            <person name="Strausberg R.L."/>
            <person name="Venter J.C."/>
            <person name="Wilson R.K."/>
            <person name="Batzer M.A."/>
            <person name="Bustamante C.D."/>
            <person name="Eichler E.E."/>
            <person name="Hahn M.W."/>
            <person name="Hardison R.C."/>
            <person name="Makova K.D."/>
            <person name="Miller W."/>
            <person name="Milosavljevic A."/>
            <person name="Palermo R.E."/>
            <person name="Siepel A."/>
            <person name="Sikela J.M."/>
            <person name="Attaway T."/>
            <person name="Bell S."/>
            <person name="Bernard K.E."/>
            <person name="Buhay C.J."/>
            <person name="Chandrabose M.N."/>
            <person name="Dao M."/>
            <person name="Davis C."/>
            <person name="Delehaunty K.D."/>
            <person name="Ding Y."/>
            <person name="Dinh H.H."/>
            <person name="Dugan-Rocha S."/>
            <person name="Fulton L.A."/>
            <person name="Gabisi R.A."/>
            <person name="Garner T.T."/>
            <person name="Godfrey J."/>
            <person name="Hawes A.C."/>
            <person name="Hernandez J."/>
            <person name="Hines S."/>
            <person name="Holder M."/>
            <person name="Hume J."/>
            <person name="Jhangiani S.N."/>
            <person name="Joshi V."/>
            <person name="Khan Z.M."/>
            <person name="Kirkness E.F."/>
            <person name="Cree A."/>
            <person name="Fowler R.G."/>
            <person name="Lee S."/>
            <person name="Lewis L.R."/>
            <person name="Li Z."/>
            <person name="Liu Y.-S."/>
            <person name="Moore S.M."/>
            <person name="Muzny D."/>
            <person name="Nazareth L.V."/>
            <person name="Ngo D.N."/>
            <person name="Okwuonu G.O."/>
            <person name="Pai G."/>
            <person name="Parker D."/>
            <person name="Paul H.A."/>
            <person name="Pfannkoch C."/>
            <person name="Pohl C.S."/>
            <person name="Rogers Y.-H.C."/>
            <person name="Ruiz S.J."/>
            <person name="Sabo A."/>
            <person name="Santibanez J."/>
            <person name="Schneider B.W."/>
            <person name="Smith S.M."/>
            <person name="Sodergren E."/>
            <person name="Svatek A.F."/>
            <person name="Utterback T.R."/>
            <person name="Vattathil S."/>
            <person name="Warren W."/>
            <person name="White C.S."/>
            <person name="Chinwalla A.T."/>
            <person name="Feng Y."/>
            <person name="Halpern A.L."/>
            <person name="Hillier L.W."/>
            <person name="Huang X."/>
            <person name="Minx P."/>
            <person name="Nelson J.O."/>
            <person name="Pepin K.H."/>
            <person name="Qin X."/>
            <person name="Sutton G.G."/>
            <person name="Venter E."/>
            <person name="Walenz B.P."/>
            <person name="Wallis J.W."/>
            <person name="Worley K.C."/>
            <person name="Yang S.-P."/>
            <person name="Jones S.M."/>
            <person name="Marra M.A."/>
            <person name="Rocchi M."/>
            <person name="Schein J.E."/>
            <person name="Baertsch R."/>
            <person name="Clarke L."/>
            <person name="Csuros M."/>
            <person name="Glasscock J."/>
            <person name="Harris R.A."/>
            <person name="Havlak P."/>
            <person name="Jackson A.R."/>
            <person name="Jiang H."/>
            <person name="Liu Y."/>
            <person name="Messina D.N."/>
            <person name="Shen Y."/>
            <person name="Song H.X.-Z."/>
            <person name="Wylie T."/>
            <person name="Zhang L."/>
            <person name="Birney E."/>
            <person name="Han K."/>
            <person name="Konkel M.K."/>
            <person name="Lee J."/>
            <person name="Smit A.F.A."/>
            <person name="Ullmer B."/>
            <person name="Wang H."/>
            <person name="Xing J."/>
            <person name="Burhans R."/>
            <person name="Cheng Z."/>
            <person name="Karro J.E."/>
            <person name="Ma J."/>
            <person name="Raney B."/>
            <person name="She X."/>
            <person name="Cox M.J."/>
            <person name="Demuth J.P."/>
            <person name="Dumas L.J."/>
            <person name="Han S.-G."/>
            <person name="Hopkins J."/>
            <person name="Karimpour-Fard A."/>
            <person name="Kim Y.H."/>
            <person name="Pollack J.R."/>
            <person name="Vinar T."/>
            <person name="Addo-Quaye C."/>
            <person name="Degenhardt J."/>
            <person name="Denby A."/>
            <person name="Hubisz M.J."/>
            <person name="Indap A."/>
            <person name="Kosiol C."/>
            <person name="Lahn B.T."/>
            <person name="Lawson H.A."/>
            <person name="Marklein A."/>
            <person name="Nielsen R."/>
            <person name="Vallender E.J."/>
            <person name="Clark A.G."/>
            <person name="Ferguson B."/>
            <person name="Hernandez R.D."/>
            <person name="Hirani K."/>
            <person name="Kehrer-Sawatzki H."/>
            <person name="Kolb J."/>
            <person name="Patil S."/>
            <person name="Pu L.-L."/>
            <person name="Ren Y."/>
            <person name="Smith D.G."/>
            <person name="Wheeler D.A."/>
            <person name="Schenck I."/>
            <person name="Ball E.V."/>
            <person name="Chen R."/>
            <person name="Cooper D.N."/>
            <person name="Giardine B."/>
            <person name="Hsu F."/>
            <person name="Kent W.J."/>
            <person name="Lesk A."/>
            <person name="Nelson D.L."/>
            <person name="O'brien W.E."/>
            <person name="Pruefer K."/>
            <person name="Stenson P.D."/>
            <person name="Wallace J.C."/>
            <person name="Ke H."/>
            <person name="Liu X.-M."/>
            <person name="Wang P."/>
            <person name="Xiang A.P."/>
            <person name="Yang F."/>
            <person name="Barber G.P."/>
            <person name="Haussler D."/>
            <person name="Karolchik D."/>
            <person name="Kern A.D."/>
            <person name="Kuhn R.M."/>
            <person name="Smith K.E."/>
            <person name="Zwieg A.S."/>
        </authorList>
    </citation>
    <scope>NUCLEOTIDE SEQUENCE [LARGE SCALE GENOMIC DNA]</scope>
    <source>
        <strain evidence="2">17573</strain>
    </source>
</reference>
<dbReference type="Proteomes" id="UP000006718">
    <property type="component" value="Chromosome 14"/>
</dbReference>
<keyword evidence="2" id="KW-1185">Reference proteome</keyword>
<dbReference type="InParanoid" id="A0A5F8ANK5"/>
<reference evidence="1" key="4">
    <citation type="submission" date="2025-09" db="UniProtKB">
        <authorList>
            <consortium name="Ensembl"/>
        </authorList>
    </citation>
    <scope>IDENTIFICATION</scope>
    <source>
        <strain evidence="1">17573</strain>
    </source>
</reference>
<dbReference type="PANTHER" id="PTHR12138:SF135">
    <property type="entry name" value="SAM DOMAIN-CONTAINING PROTEIN"/>
    <property type="match status" value="1"/>
</dbReference>
<evidence type="ECO:0000313" key="2">
    <source>
        <dbReference type="Proteomes" id="UP000006718"/>
    </source>
</evidence>
<dbReference type="PANTHER" id="PTHR12138">
    <property type="entry name" value="PRIMATE-EXPANDED PROTEIN FAMILY"/>
    <property type="match status" value="1"/>
</dbReference>
<dbReference type="Bgee" id="ENSMMUG00000060926">
    <property type="expression patterns" value="Expressed in fibroblast and 1 other cell type or tissue"/>
</dbReference>